<gene>
    <name evidence="1" type="ORF">LOK49_LG13G00825</name>
</gene>
<name>A0ACC0FK19_9ERIC</name>
<reference evidence="1 2" key="1">
    <citation type="journal article" date="2022" name="Plant J.">
        <title>Chromosome-level genome of Camellia lanceoleosa provides a valuable resource for understanding genome evolution and self-incompatibility.</title>
        <authorList>
            <person name="Gong W."/>
            <person name="Xiao S."/>
            <person name="Wang L."/>
            <person name="Liao Z."/>
            <person name="Chang Y."/>
            <person name="Mo W."/>
            <person name="Hu G."/>
            <person name="Li W."/>
            <person name="Zhao G."/>
            <person name="Zhu H."/>
            <person name="Hu X."/>
            <person name="Ji K."/>
            <person name="Xiang X."/>
            <person name="Song Q."/>
            <person name="Yuan D."/>
            <person name="Jin S."/>
            <person name="Zhang L."/>
        </authorList>
    </citation>
    <scope>NUCLEOTIDE SEQUENCE [LARGE SCALE GENOMIC DNA]</scope>
    <source>
        <strain evidence="1">SQ_2022a</strain>
    </source>
</reference>
<evidence type="ECO:0000313" key="1">
    <source>
        <dbReference type="EMBL" id="KAI7988390.1"/>
    </source>
</evidence>
<protein>
    <submittedName>
        <fullName evidence="1">Uncharacterized protein</fullName>
    </submittedName>
</protein>
<comment type="caution">
    <text evidence="1">The sequence shown here is derived from an EMBL/GenBank/DDBJ whole genome shotgun (WGS) entry which is preliminary data.</text>
</comment>
<dbReference type="Proteomes" id="UP001060215">
    <property type="component" value="Chromosome 14"/>
</dbReference>
<keyword evidence="2" id="KW-1185">Reference proteome</keyword>
<proteinExistence type="predicted"/>
<dbReference type="EMBL" id="CM045771">
    <property type="protein sequence ID" value="KAI7988390.1"/>
    <property type="molecule type" value="Genomic_DNA"/>
</dbReference>
<accession>A0ACC0FK19</accession>
<sequence>MNAEEDVLLHGLADNDTFLKQMRVNSHTGEGMDCSNSATQWACESSTKKKDKKRSRFDDDVVEELFMFADKLVDVMGKTNEKLEFIRKMMGYSHHVASKRASLNDELTKFPITVDKRLDACKIKSNDVQKLDMFFSLIHDDRLRWVMKLLKANAKEADQVSDQFQSTSFSDATASSGGSTSKQEVKHLPGGKIKKKDKQVVIEKVVRNRRKCITTVKGLDLFGAN</sequence>
<organism evidence="1 2">
    <name type="scientific">Camellia lanceoleosa</name>
    <dbReference type="NCBI Taxonomy" id="1840588"/>
    <lineage>
        <taxon>Eukaryota</taxon>
        <taxon>Viridiplantae</taxon>
        <taxon>Streptophyta</taxon>
        <taxon>Embryophyta</taxon>
        <taxon>Tracheophyta</taxon>
        <taxon>Spermatophyta</taxon>
        <taxon>Magnoliopsida</taxon>
        <taxon>eudicotyledons</taxon>
        <taxon>Gunneridae</taxon>
        <taxon>Pentapetalae</taxon>
        <taxon>asterids</taxon>
        <taxon>Ericales</taxon>
        <taxon>Theaceae</taxon>
        <taxon>Camellia</taxon>
    </lineage>
</organism>
<evidence type="ECO:0000313" key="2">
    <source>
        <dbReference type="Proteomes" id="UP001060215"/>
    </source>
</evidence>